<dbReference type="SUPFAM" id="SSF56235">
    <property type="entry name" value="N-terminal nucleophile aminohydrolases (Ntn hydrolases)"/>
    <property type="match status" value="1"/>
</dbReference>
<dbReference type="InterPro" id="IPR029055">
    <property type="entry name" value="Ntn_hydrolases_N"/>
</dbReference>
<keyword evidence="7 11" id="KW-0408">Iron</keyword>
<evidence type="ECO:0000256" key="7">
    <source>
        <dbReference type="HAMAP-Rule" id="MF_01931"/>
    </source>
</evidence>
<evidence type="ECO:0000256" key="4">
    <source>
        <dbReference type="ARBA" id="ARBA00022679"/>
    </source>
</evidence>
<dbReference type="PANTHER" id="PTHR11907">
    <property type="entry name" value="AMIDOPHOSPHORIBOSYLTRANSFERASE"/>
    <property type="match status" value="1"/>
</dbReference>
<dbReference type="EMBL" id="DVMZ01000053">
    <property type="protein sequence ID" value="HIU58830.1"/>
    <property type="molecule type" value="Genomic_DNA"/>
</dbReference>
<dbReference type="CDD" id="cd00715">
    <property type="entry name" value="GPATase_N"/>
    <property type="match status" value="1"/>
</dbReference>
<feature type="binding site" evidence="7 11">
    <location>
        <position position="453"/>
    </location>
    <ligand>
        <name>[4Fe-4S] cluster</name>
        <dbReference type="ChEBI" id="CHEBI:49883"/>
    </ligand>
</feature>
<dbReference type="SUPFAM" id="SSF53271">
    <property type="entry name" value="PRTase-like"/>
    <property type="match status" value="1"/>
</dbReference>
<reference evidence="13" key="2">
    <citation type="journal article" date="2021" name="PeerJ">
        <title>Extensive microbial diversity within the chicken gut microbiome revealed by metagenomics and culture.</title>
        <authorList>
            <person name="Gilroy R."/>
            <person name="Ravi A."/>
            <person name="Getino M."/>
            <person name="Pursley I."/>
            <person name="Horton D.L."/>
            <person name="Alikhan N.F."/>
            <person name="Baker D."/>
            <person name="Gharbi K."/>
            <person name="Hall N."/>
            <person name="Watson M."/>
            <person name="Adriaenssens E.M."/>
            <person name="Foster-Nyarko E."/>
            <person name="Jarju S."/>
            <person name="Secka A."/>
            <person name="Antonio M."/>
            <person name="Oren A."/>
            <person name="Chaudhuri R.R."/>
            <person name="La Ragione R."/>
            <person name="Hildebrand F."/>
            <person name="Pallen M.J."/>
        </authorList>
    </citation>
    <scope>NUCLEOTIDE SEQUENCE</scope>
    <source>
        <strain evidence="13">11687</strain>
    </source>
</reference>
<dbReference type="Gene3D" id="3.60.20.10">
    <property type="entry name" value="Glutamine Phosphoribosylpyrophosphate, subunit 1, domain 1"/>
    <property type="match status" value="1"/>
</dbReference>
<dbReference type="NCBIfam" id="TIGR01134">
    <property type="entry name" value="purF"/>
    <property type="match status" value="1"/>
</dbReference>
<evidence type="ECO:0000256" key="9">
    <source>
        <dbReference type="PIRSR" id="PIRSR000485-1"/>
    </source>
</evidence>
<dbReference type="Gene3D" id="3.40.50.2020">
    <property type="match status" value="1"/>
</dbReference>
<dbReference type="CDD" id="cd06223">
    <property type="entry name" value="PRTases_typeI"/>
    <property type="match status" value="1"/>
</dbReference>
<evidence type="ECO:0000256" key="10">
    <source>
        <dbReference type="PIRSR" id="PIRSR000485-2"/>
    </source>
</evidence>
<dbReference type="AlphaFoldDB" id="A0A9D1MER0"/>
<feature type="binding site" evidence="7 11">
    <location>
        <position position="256"/>
    </location>
    <ligand>
        <name>[4Fe-4S] cluster</name>
        <dbReference type="ChEBI" id="CHEBI:49883"/>
    </ligand>
</feature>
<evidence type="ECO:0000313" key="14">
    <source>
        <dbReference type="Proteomes" id="UP000824081"/>
    </source>
</evidence>
<keyword evidence="7" id="KW-0004">4Fe-4S</keyword>
<keyword evidence="5 7" id="KW-0658">Purine biosynthesis</keyword>
<gene>
    <name evidence="7 13" type="primary">purF</name>
    <name evidence="13" type="ORF">IAC57_01890</name>
</gene>
<dbReference type="GO" id="GO:0009113">
    <property type="term" value="P:purine nucleobase biosynthetic process"/>
    <property type="evidence" value="ECO:0007669"/>
    <property type="project" value="UniProtKB-UniRule"/>
</dbReference>
<evidence type="ECO:0000259" key="12">
    <source>
        <dbReference type="PROSITE" id="PS51278"/>
    </source>
</evidence>
<dbReference type="Pfam" id="PF00156">
    <property type="entry name" value="Pribosyltran"/>
    <property type="match status" value="1"/>
</dbReference>
<name>A0A9D1MER0_9FIRM</name>
<organism evidence="13 14">
    <name type="scientific">Candidatus Scatosoma pullistercoris</name>
    <dbReference type="NCBI Taxonomy" id="2840934"/>
    <lineage>
        <taxon>Bacteria</taxon>
        <taxon>Bacillati</taxon>
        <taxon>Bacillota</taxon>
        <taxon>Clostridia</taxon>
        <taxon>Candidatus Scatosoma</taxon>
    </lineage>
</organism>
<dbReference type="InterPro" id="IPR017932">
    <property type="entry name" value="GATase_2_dom"/>
</dbReference>
<keyword evidence="7 10" id="KW-0460">Magnesium</keyword>
<proteinExistence type="inferred from homology"/>
<dbReference type="PROSITE" id="PS51278">
    <property type="entry name" value="GATASE_TYPE_2"/>
    <property type="match status" value="1"/>
</dbReference>
<feature type="active site" description="Nucleophile" evidence="7 9">
    <location>
        <position position="17"/>
    </location>
</feature>
<dbReference type="InterPro" id="IPR029057">
    <property type="entry name" value="PRTase-like"/>
</dbReference>
<keyword evidence="7 11" id="KW-0411">Iron-sulfur</keyword>
<dbReference type="HAMAP" id="MF_01931">
    <property type="entry name" value="PurF"/>
    <property type="match status" value="1"/>
</dbReference>
<comment type="cofactor">
    <cofactor evidence="7 11">
        <name>[4Fe-4S] cluster</name>
        <dbReference type="ChEBI" id="CHEBI:49883"/>
    </cofactor>
    <text evidence="7 11">Binds 1 [4Fe-4S] cluster per subunit.</text>
</comment>
<feature type="binding site" evidence="7 11">
    <location>
        <position position="402"/>
    </location>
    <ligand>
        <name>[4Fe-4S] cluster</name>
        <dbReference type="ChEBI" id="CHEBI:49883"/>
    </ligand>
</feature>
<evidence type="ECO:0000256" key="2">
    <source>
        <dbReference type="ARBA" id="ARBA00010138"/>
    </source>
</evidence>
<evidence type="ECO:0000256" key="6">
    <source>
        <dbReference type="ARBA" id="ARBA00022962"/>
    </source>
</evidence>
<dbReference type="GO" id="GO:0006189">
    <property type="term" value="P:'de novo' IMP biosynthetic process"/>
    <property type="evidence" value="ECO:0007669"/>
    <property type="project" value="UniProtKB-UniRule"/>
</dbReference>
<reference evidence="13" key="1">
    <citation type="submission" date="2020-10" db="EMBL/GenBank/DDBJ databases">
        <authorList>
            <person name="Gilroy R."/>
        </authorList>
    </citation>
    <scope>NUCLEOTIDE SEQUENCE</scope>
    <source>
        <strain evidence="13">11687</strain>
    </source>
</reference>
<dbReference type="GO" id="GO:0000287">
    <property type="term" value="F:magnesium ion binding"/>
    <property type="evidence" value="ECO:0007669"/>
    <property type="project" value="UniProtKB-UniRule"/>
</dbReference>
<feature type="domain" description="Glutamine amidotransferase type-2" evidence="12">
    <location>
        <begin position="17"/>
        <end position="238"/>
    </location>
</feature>
<dbReference type="GO" id="GO:0004044">
    <property type="term" value="F:amidophosphoribosyltransferase activity"/>
    <property type="evidence" value="ECO:0007669"/>
    <property type="project" value="UniProtKB-UniRule"/>
</dbReference>
<comment type="pathway">
    <text evidence="1 7 8">Purine metabolism; IMP biosynthesis via de novo pathway; N(1)-(5-phospho-D-ribosyl)glycinamide from 5-phospho-alpha-D-ribose 1-diphosphate: step 1/2.</text>
</comment>
<evidence type="ECO:0000256" key="11">
    <source>
        <dbReference type="PIRSR" id="PIRSR000485-3"/>
    </source>
</evidence>
<dbReference type="InterPro" id="IPR005854">
    <property type="entry name" value="PurF"/>
</dbReference>
<dbReference type="PIRSF" id="PIRSF000485">
    <property type="entry name" value="Amd_phspho_trans"/>
    <property type="match status" value="1"/>
</dbReference>
<comment type="similarity">
    <text evidence="2 7 8">In the C-terminal section; belongs to the purine/pyrimidine phosphoribosyltransferase family.</text>
</comment>
<accession>A0A9D1MER0</accession>
<dbReference type="InterPro" id="IPR035584">
    <property type="entry name" value="PurF_N"/>
</dbReference>
<evidence type="ECO:0000256" key="8">
    <source>
        <dbReference type="PIRNR" id="PIRNR000485"/>
    </source>
</evidence>
<evidence type="ECO:0000256" key="1">
    <source>
        <dbReference type="ARBA" id="ARBA00005209"/>
    </source>
</evidence>
<evidence type="ECO:0000256" key="5">
    <source>
        <dbReference type="ARBA" id="ARBA00022755"/>
    </source>
</evidence>
<keyword evidence="6 7" id="KW-0315">Glutamine amidotransferase</keyword>
<keyword evidence="7 10" id="KW-0479">Metal-binding</keyword>
<protein>
    <recommendedName>
        <fullName evidence="7">Amidophosphoribosyltransferase</fullName>
        <shortName evidence="7">ATase</shortName>
        <ecNumber evidence="7">2.4.2.14</ecNumber>
    </recommendedName>
    <alternativeName>
        <fullName evidence="7">Glutamine phosphoribosylpyrophosphate amidotransferase</fullName>
        <shortName evidence="7">GPATase</shortName>
    </alternativeName>
</protein>
<comment type="function">
    <text evidence="7">Catalyzes the formation of phosphoribosylamine from phosphoribosylpyrophosphate (PRPP) and glutamine.</text>
</comment>
<dbReference type="GO" id="GO:0051539">
    <property type="term" value="F:4 iron, 4 sulfur cluster binding"/>
    <property type="evidence" value="ECO:0007669"/>
    <property type="project" value="UniProtKB-KW"/>
</dbReference>
<sequence length="476" mass="52475">MYLRDSKPVFDSMHEECGVFGIYSEDTHDVASTVYYGLYALQHRGQESCGIAVAYANKIEYYKGMGLIPDVFSEHTLHELPEGDIAIGHVRYSTTGASLLLNAQPIVFTGKCGKMALAHNGNLTNTDELRSKLIADNAVFQTTIDSEVMAMLINKFSDGDIVQGVLKACEYFKGSYALVVMTADKLIAVRDPYGIRPLCVGRNMDDVVVASESCAIDSVGATFLRDVEPGEVLVIDSAGMHSYRVNGAEKCRSASCIFEYVYFSRPDSVLDGCSVYRTRMLAGQILAKNYPVDADIVSGMPDSALVAARGYSQVSGIPYVEAIERNRYVGRTFIQPNQKMRENSVNVKMNPLRANIQGKRLVLIDDSIVRGTTSKRIVRMLKNAGAKEVHLRICSPIIKHPCHLGIDMQSYSQLIGANKTEEEICAYLGADSLKYLTIEQLVESCHGAKTGFCLGCFNGEYPYCLDGYKPSKFKFE</sequence>
<keyword evidence="3 7" id="KW-0328">Glycosyltransferase</keyword>
<keyword evidence="4 7" id="KW-0808">Transferase</keyword>
<evidence type="ECO:0000256" key="3">
    <source>
        <dbReference type="ARBA" id="ARBA00022676"/>
    </source>
</evidence>
<dbReference type="EC" id="2.4.2.14" evidence="7"/>
<dbReference type="Proteomes" id="UP000824081">
    <property type="component" value="Unassembled WGS sequence"/>
</dbReference>
<evidence type="ECO:0000313" key="13">
    <source>
        <dbReference type="EMBL" id="HIU58830.1"/>
    </source>
</evidence>
<dbReference type="Pfam" id="PF13537">
    <property type="entry name" value="GATase_7"/>
    <property type="match status" value="1"/>
</dbReference>
<comment type="caution">
    <text evidence="13">The sequence shown here is derived from an EMBL/GenBank/DDBJ whole genome shotgun (WGS) entry which is preliminary data.</text>
</comment>
<comment type="cofactor">
    <cofactor evidence="7 10">
        <name>Mg(2+)</name>
        <dbReference type="ChEBI" id="CHEBI:18420"/>
    </cofactor>
    <text evidence="7 10">Binds 1 Mg(2+) ion per subunit.</text>
</comment>
<feature type="binding site" evidence="7 10">
    <location>
        <position position="365"/>
    </location>
    <ligand>
        <name>Mg(2+)</name>
        <dbReference type="ChEBI" id="CHEBI:18420"/>
    </ligand>
</feature>
<dbReference type="InterPro" id="IPR000836">
    <property type="entry name" value="PRTase_dom"/>
</dbReference>
<feature type="binding site" evidence="7 10">
    <location>
        <position position="366"/>
    </location>
    <ligand>
        <name>Mg(2+)</name>
        <dbReference type="ChEBI" id="CHEBI:18420"/>
    </ligand>
</feature>
<feature type="binding site" evidence="7 10">
    <location>
        <position position="303"/>
    </location>
    <ligand>
        <name>Mg(2+)</name>
        <dbReference type="ChEBI" id="CHEBI:18420"/>
    </ligand>
</feature>
<feature type="binding site" evidence="7 11">
    <location>
        <position position="456"/>
    </location>
    <ligand>
        <name>[4Fe-4S] cluster</name>
        <dbReference type="ChEBI" id="CHEBI:49883"/>
    </ligand>
</feature>
<comment type="catalytic activity">
    <reaction evidence="7 8">
        <text>5-phospho-beta-D-ribosylamine + L-glutamate + diphosphate = 5-phospho-alpha-D-ribose 1-diphosphate + L-glutamine + H2O</text>
        <dbReference type="Rhea" id="RHEA:14905"/>
        <dbReference type="ChEBI" id="CHEBI:15377"/>
        <dbReference type="ChEBI" id="CHEBI:29985"/>
        <dbReference type="ChEBI" id="CHEBI:33019"/>
        <dbReference type="ChEBI" id="CHEBI:58017"/>
        <dbReference type="ChEBI" id="CHEBI:58359"/>
        <dbReference type="ChEBI" id="CHEBI:58681"/>
        <dbReference type="EC" id="2.4.2.14"/>
    </reaction>
</comment>